<reference evidence="3" key="1">
    <citation type="journal article" date="2019" name="Int. J. Syst. Evol. Microbiol.">
        <title>The Global Catalogue of Microorganisms (GCM) 10K type strain sequencing project: providing services to taxonomists for standard genome sequencing and annotation.</title>
        <authorList>
            <consortium name="The Broad Institute Genomics Platform"/>
            <consortium name="The Broad Institute Genome Sequencing Center for Infectious Disease"/>
            <person name="Wu L."/>
            <person name="Ma J."/>
        </authorList>
    </citation>
    <scope>NUCLEOTIDE SEQUENCE [LARGE SCALE GENOMIC DNA]</scope>
    <source>
        <strain evidence="3">NBRC 109341</strain>
    </source>
</reference>
<dbReference type="Proteomes" id="UP001156903">
    <property type="component" value="Unassembled WGS sequence"/>
</dbReference>
<evidence type="ECO:0000259" key="1">
    <source>
        <dbReference type="PROSITE" id="PS50017"/>
    </source>
</evidence>
<sequence>MPSERPLAVEQQAIVDWLDEVADRGGVDGYVGGAEKFRHDLMQRLDGLSVRVPGQTGDAVTLLYSGPLGDQSKGGWEIAESVGRQGRGKVVTIGETPLGTLQNHKRFVGALQDAVGPRHAHLHQELMNGIRADGSRVESVWDRASRRLAMAAEGDVRTLTPAALDSKVFAQVELPQLLKNPSVTHINGVPLSVYQQIHDRAPGPPSAKLSAVNQAVQASAYDLTREMRWREVPDAPRGAGHFEVDPGRLFEGSPYRPALRLSADAVDFDMRNGPDPGITPEQRSRLAHGRHEIHEGLKTLPRSLGRLGDVPEIRAGTVLKGLGMAGTAYGLYEGYSEFRDALDGARSTRDLHIRGAEAATDMAVRGGVSGTAAVVGGAVGGAGGSLVAPGPGTVGGAIVGGGAAAYGAERAYEDSRVQQWAKALGREVGEISYDYFSQEGRLLRRLQGLQAELAEASSPAERQRLQRELGTVGSAFKAEADRNNAYFDGRGQIDATWEELSARFPALEKGDVVRAYDRRFETGKIATDQAVKGAYSDAVHDEVQARALPYVPDVDYRCMDERGLQQAWRTYAGEASRGQHAIADLERSGPTSANVPLLGGWLGQRRHDDTLETLRNQHWRDSGHQSAIEAAMRERGLEVPGAKRDPGSARSIMGNGPIAAPVSSPAPLPLGAVSRQLVADSTQAVFDVANRHGLPWDQGMTNTVYAVAAGAREAGLARINLFNAAGGVIRAGEYNGVMLREVTLDATTVANTPQAQSQQTLQAWDRHKDPMPVDAVAQAQGWHEQQGARLVG</sequence>
<dbReference type="InterPro" id="IPR000488">
    <property type="entry name" value="Death_dom"/>
</dbReference>
<feature type="domain" description="Death" evidence="1">
    <location>
        <begin position="568"/>
        <end position="614"/>
    </location>
</feature>
<dbReference type="SUPFAM" id="SSF52309">
    <property type="entry name" value="N-(deoxy)ribosyltransferase-like"/>
    <property type="match status" value="1"/>
</dbReference>
<keyword evidence="3" id="KW-1185">Reference proteome</keyword>
<gene>
    <name evidence="2" type="ORF">GCM10007935_33480</name>
</gene>
<dbReference type="RefSeq" id="WP_284308722.1">
    <property type="nucleotide sequence ID" value="NZ_BSPB01000038.1"/>
</dbReference>
<name>A0ABQ6C6E5_9BURK</name>
<evidence type="ECO:0000313" key="2">
    <source>
        <dbReference type="EMBL" id="GLS15911.1"/>
    </source>
</evidence>
<dbReference type="PROSITE" id="PS50017">
    <property type="entry name" value="DEATH_DOMAIN"/>
    <property type="match status" value="1"/>
</dbReference>
<comment type="caution">
    <text evidence="2">The sequence shown here is derived from an EMBL/GenBank/DDBJ whole genome shotgun (WGS) entry which is preliminary data.</text>
</comment>
<accession>A0ABQ6C6E5</accession>
<organism evidence="2 3">
    <name type="scientific">Hydrogenophaga electricum</name>
    <dbReference type="NCBI Taxonomy" id="1230953"/>
    <lineage>
        <taxon>Bacteria</taxon>
        <taxon>Pseudomonadati</taxon>
        <taxon>Pseudomonadota</taxon>
        <taxon>Betaproteobacteria</taxon>
        <taxon>Burkholderiales</taxon>
        <taxon>Comamonadaceae</taxon>
        <taxon>Hydrogenophaga</taxon>
    </lineage>
</organism>
<dbReference type="EMBL" id="BSPB01000038">
    <property type="protein sequence ID" value="GLS15911.1"/>
    <property type="molecule type" value="Genomic_DNA"/>
</dbReference>
<evidence type="ECO:0000313" key="3">
    <source>
        <dbReference type="Proteomes" id="UP001156903"/>
    </source>
</evidence>
<protein>
    <recommendedName>
        <fullName evidence="1">Death domain-containing protein</fullName>
    </recommendedName>
</protein>
<proteinExistence type="predicted"/>